<dbReference type="PATRIC" id="fig|1238180.3.peg.3649"/>
<dbReference type="Proteomes" id="UP000014137">
    <property type="component" value="Unassembled WGS sequence"/>
</dbReference>
<organism evidence="2 4">
    <name type="scientific">Amycolatopsis azurea DSM 43854</name>
    <dbReference type="NCBI Taxonomy" id="1238180"/>
    <lineage>
        <taxon>Bacteria</taxon>
        <taxon>Bacillati</taxon>
        <taxon>Actinomycetota</taxon>
        <taxon>Actinomycetes</taxon>
        <taxon>Pseudonocardiales</taxon>
        <taxon>Pseudonocardiaceae</taxon>
        <taxon>Amycolatopsis</taxon>
    </lineage>
</organism>
<dbReference type="Proteomes" id="UP000188551">
    <property type="component" value="Unassembled WGS sequence"/>
</dbReference>
<dbReference type="PROSITE" id="PS50995">
    <property type="entry name" value="HTH_MARR_2"/>
    <property type="match status" value="1"/>
</dbReference>
<name>M2NV99_9PSEU</name>
<keyword evidence="5" id="KW-1185">Reference proteome</keyword>
<evidence type="ECO:0000313" key="2">
    <source>
        <dbReference type="EMBL" id="EMD26474.1"/>
    </source>
</evidence>
<dbReference type="AlphaFoldDB" id="M2NV99"/>
<dbReference type="PRINTS" id="PR00598">
    <property type="entry name" value="HTHMARR"/>
</dbReference>
<evidence type="ECO:0000313" key="3">
    <source>
        <dbReference type="EMBL" id="OOC05613.1"/>
    </source>
</evidence>
<sequence length="170" mass="18676">MADVDPLTESWTSAQIEVMQRLRDWAVGFGELHRHLAVWMRLPVSDAHALGQITWAAEAGTPLSPAELSRRIAMTTGATTILLNRLEDAGHVLRSRESSDRRRVTLRPTPAARERARRFLSFAGAEIAATLHAADPEELRVVATFLSKIAEATGDANRRLDRGSASDDTP</sequence>
<reference evidence="3 5" key="2">
    <citation type="submission" date="2017-02" db="EMBL/GenBank/DDBJ databases">
        <title>Amycolatopsis azurea DSM 43854 draft genome.</title>
        <authorList>
            <person name="Mayilraj S."/>
        </authorList>
    </citation>
    <scope>NUCLEOTIDE SEQUENCE [LARGE SCALE GENOMIC DNA]</scope>
    <source>
        <strain evidence="3 5">DSM 43854</strain>
    </source>
</reference>
<dbReference type="RefSeq" id="WP_005157330.1">
    <property type="nucleotide sequence ID" value="NZ_ANMG01000032.1"/>
</dbReference>
<dbReference type="InterPro" id="IPR000835">
    <property type="entry name" value="HTH_MarR-typ"/>
</dbReference>
<dbReference type="PANTHER" id="PTHR33164">
    <property type="entry name" value="TRANSCRIPTIONAL REGULATOR, MARR FAMILY"/>
    <property type="match status" value="1"/>
</dbReference>
<dbReference type="EMBL" id="ANMG01000032">
    <property type="protein sequence ID" value="EMD26474.1"/>
    <property type="molecule type" value="Genomic_DNA"/>
</dbReference>
<dbReference type="SUPFAM" id="SSF46785">
    <property type="entry name" value="Winged helix' DNA-binding domain"/>
    <property type="match status" value="1"/>
</dbReference>
<evidence type="ECO:0000313" key="5">
    <source>
        <dbReference type="Proteomes" id="UP000188551"/>
    </source>
</evidence>
<evidence type="ECO:0000259" key="1">
    <source>
        <dbReference type="PROSITE" id="PS50995"/>
    </source>
</evidence>
<dbReference type="InterPro" id="IPR039422">
    <property type="entry name" value="MarR/SlyA-like"/>
</dbReference>
<protein>
    <submittedName>
        <fullName evidence="2 3">Transcriptional regulator</fullName>
    </submittedName>
</protein>
<feature type="domain" description="HTH marR-type" evidence="1">
    <location>
        <begin position="15"/>
        <end position="151"/>
    </location>
</feature>
<dbReference type="EMBL" id="MUXN01000011">
    <property type="protein sequence ID" value="OOC05613.1"/>
    <property type="molecule type" value="Genomic_DNA"/>
</dbReference>
<comment type="caution">
    <text evidence="2">The sequence shown here is derived from an EMBL/GenBank/DDBJ whole genome shotgun (WGS) entry which is preliminary data.</text>
</comment>
<dbReference type="Gene3D" id="1.10.10.10">
    <property type="entry name" value="Winged helix-like DNA-binding domain superfamily/Winged helix DNA-binding domain"/>
    <property type="match status" value="1"/>
</dbReference>
<dbReference type="SMART" id="SM00347">
    <property type="entry name" value="HTH_MARR"/>
    <property type="match status" value="1"/>
</dbReference>
<dbReference type="Pfam" id="PF12802">
    <property type="entry name" value="MarR_2"/>
    <property type="match status" value="1"/>
</dbReference>
<dbReference type="InterPro" id="IPR036388">
    <property type="entry name" value="WH-like_DNA-bd_sf"/>
</dbReference>
<dbReference type="InterPro" id="IPR036390">
    <property type="entry name" value="WH_DNA-bd_sf"/>
</dbReference>
<accession>M2NV99</accession>
<evidence type="ECO:0000313" key="4">
    <source>
        <dbReference type="Proteomes" id="UP000014137"/>
    </source>
</evidence>
<dbReference type="GO" id="GO:0003700">
    <property type="term" value="F:DNA-binding transcription factor activity"/>
    <property type="evidence" value="ECO:0007669"/>
    <property type="project" value="InterPro"/>
</dbReference>
<dbReference type="OrthoDB" id="162531at2"/>
<reference evidence="2 4" key="1">
    <citation type="submission" date="2012-10" db="EMBL/GenBank/DDBJ databases">
        <title>Genome assembly of Amycolatopsis azurea DSM 43854.</title>
        <authorList>
            <person name="Khatri I."/>
            <person name="Kaur I."/>
            <person name="Subramanian S."/>
            <person name="Mayilraj S."/>
        </authorList>
    </citation>
    <scope>NUCLEOTIDE SEQUENCE [LARGE SCALE GENOMIC DNA]</scope>
    <source>
        <strain evidence="2 4">DSM 43854</strain>
    </source>
</reference>
<dbReference type="PANTHER" id="PTHR33164:SF106">
    <property type="entry name" value="TRANSCRIPTIONAL REGULATORY PROTEIN"/>
    <property type="match status" value="1"/>
</dbReference>
<dbReference type="GO" id="GO:0006950">
    <property type="term" value="P:response to stress"/>
    <property type="evidence" value="ECO:0007669"/>
    <property type="project" value="TreeGrafter"/>
</dbReference>
<gene>
    <name evidence="3" type="ORF">B0293_14690</name>
    <name evidence="2" type="ORF">C791_3318</name>
</gene>
<proteinExistence type="predicted"/>